<dbReference type="EMBL" id="MU001497">
    <property type="protein sequence ID" value="KAF2447039.1"/>
    <property type="molecule type" value="Genomic_DNA"/>
</dbReference>
<accession>A0A9P4PL10</accession>
<feature type="transmembrane region" description="Helical" evidence="2">
    <location>
        <begin position="191"/>
        <end position="213"/>
    </location>
</feature>
<feature type="compositionally biased region" description="Low complexity" evidence="1">
    <location>
        <begin position="49"/>
        <end position="65"/>
    </location>
</feature>
<dbReference type="Proteomes" id="UP000799764">
    <property type="component" value="Unassembled WGS sequence"/>
</dbReference>
<evidence type="ECO:0000256" key="2">
    <source>
        <dbReference type="SAM" id="Phobius"/>
    </source>
</evidence>
<feature type="transmembrane region" description="Helical" evidence="2">
    <location>
        <begin position="67"/>
        <end position="86"/>
    </location>
</feature>
<feature type="transmembrane region" description="Helical" evidence="2">
    <location>
        <begin position="106"/>
        <end position="126"/>
    </location>
</feature>
<keyword evidence="2" id="KW-1133">Transmembrane helix</keyword>
<evidence type="ECO:0000313" key="4">
    <source>
        <dbReference type="Proteomes" id="UP000799764"/>
    </source>
</evidence>
<protein>
    <submittedName>
        <fullName evidence="3">Uncharacterized protein</fullName>
    </submittedName>
</protein>
<comment type="caution">
    <text evidence="3">The sequence shown here is derived from an EMBL/GenBank/DDBJ whole genome shotgun (WGS) entry which is preliminary data.</text>
</comment>
<organism evidence="3 4">
    <name type="scientific">Karstenula rhodostoma CBS 690.94</name>
    <dbReference type="NCBI Taxonomy" id="1392251"/>
    <lineage>
        <taxon>Eukaryota</taxon>
        <taxon>Fungi</taxon>
        <taxon>Dikarya</taxon>
        <taxon>Ascomycota</taxon>
        <taxon>Pezizomycotina</taxon>
        <taxon>Dothideomycetes</taxon>
        <taxon>Pleosporomycetidae</taxon>
        <taxon>Pleosporales</taxon>
        <taxon>Massarineae</taxon>
        <taxon>Didymosphaeriaceae</taxon>
        <taxon>Karstenula</taxon>
    </lineage>
</organism>
<name>A0A9P4PL10_9PLEO</name>
<gene>
    <name evidence="3" type="ORF">P171DRAFT_519361</name>
</gene>
<sequence length="445" mass="48124">MAEPRQLQGRDGRPSAIDQWNKSIAIPVPVRHVNTTRAAVQKAKPSTPTPAKAVAKSSSSSKTTTRTALSAAQTITAATLNFALGHPNFMKRYAFPLALNTLSKPLLALFPLGPLGPILAFVAVACGRFKLRQEFMGGGYALLHAVRMAGVKGQALSLLGLVGLEATGSKRLRDTFVSSLMESNVGLRAQVVGLAIAVLSSATGTFGSLGSMLGARAMSLLFKELRSFATFHGLRWAATNLQGLWLTFCASSDVLKASFLSYVLRRGDDAGKLGAEAEADDDTKRMQWARRTLELVAARIPLFPVEAVAPELAVILKAWEMEKETNGAGAEAIDEWIEIDANDESSIWSDVSHKKREDMAASTADRPTLEDFGHRRSRAENAEFLEQVARETFVKSGMSEEDVVAALDKTGFGARRMEPWTMEVEELDSDLEDDDGIEVIDLGDI</sequence>
<keyword evidence="2" id="KW-0812">Transmembrane</keyword>
<dbReference type="AlphaFoldDB" id="A0A9P4PL10"/>
<feature type="region of interest" description="Disordered" evidence="1">
    <location>
        <begin position="38"/>
        <end position="65"/>
    </location>
</feature>
<proteinExistence type="predicted"/>
<evidence type="ECO:0000313" key="3">
    <source>
        <dbReference type="EMBL" id="KAF2447039.1"/>
    </source>
</evidence>
<keyword evidence="4" id="KW-1185">Reference proteome</keyword>
<reference evidence="3" key="1">
    <citation type="journal article" date="2020" name="Stud. Mycol.">
        <title>101 Dothideomycetes genomes: a test case for predicting lifestyles and emergence of pathogens.</title>
        <authorList>
            <person name="Haridas S."/>
            <person name="Albert R."/>
            <person name="Binder M."/>
            <person name="Bloem J."/>
            <person name="Labutti K."/>
            <person name="Salamov A."/>
            <person name="Andreopoulos B."/>
            <person name="Baker S."/>
            <person name="Barry K."/>
            <person name="Bills G."/>
            <person name="Bluhm B."/>
            <person name="Cannon C."/>
            <person name="Castanera R."/>
            <person name="Culley D."/>
            <person name="Daum C."/>
            <person name="Ezra D."/>
            <person name="Gonzalez J."/>
            <person name="Henrissat B."/>
            <person name="Kuo A."/>
            <person name="Liang C."/>
            <person name="Lipzen A."/>
            <person name="Lutzoni F."/>
            <person name="Magnuson J."/>
            <person name="Mondo S."/>
            <person name="Nolan M."/>
            <person name="Ohm R."/>
            <person name="Pangilinan J."/>
            <person name="Park H.-J."/>
            <person name="Ramirez L."/>
            <person name="Alfaro M."/>
            <person name="Sun H."/>
            <person name="Tritt A."/>
            <person name="Yoshinaga Y."/>
            <person name="Zwiers L.-H."/>
            <person name="Turgeon B."/>
            <person name="Goodwin S."/>
            <person name="Spatafora J."/>
            <person name="Crous P."/>
            <person name="Grigoriev I."/>
        </authorList>
    </citation>
    <scope>NUCLEOTIDE SEQUENCE</scope>
    <source>
        <strain evidence="3">CBS 690.94</strain>
    </source>
</reference>
<evidence type="ECO:0000256" key="1">
    <source>
        <dbReference type="SAM" id="MobiDB-lite"/>
    </source>
</evidence>
<dbReference type="OrthoDB" id="3793756at2759"/>
<keyword evidence="2" id="KW-0472">Membrane</keyword>